<feature type="non-terminal residue" evidence="1">
    <location>
        <position position="59"/>
    </location>
</feature>
<name>A0A9N9IIT4_9GLOM</name>
<accession>A0A9N9IIT4</accession>
<protein>
    <submittedName>
        <fullName evidence="1">8586_t:CDS:1</fullName>
    </submittedName>
</protein>
<dbReference type="Proteomes" id="UP000789508">
    <property type="component" value="Unassembled WGS sequence"/>
</dbReference>
<organism evidence="1 2">
    <name type="scientific">Ambispora leptoticha</name>
    <dbReference type="NCBI Taxonomy" id="144679"/>
    <lineage>
        <taxon>Eukaryota</taxon>
        <taxon>Fungi</taxon>
        <taxon>Fungi incertae sedis</taxon>
        <taxon>Mucoromycota</taxon>
        <taxon>Glomeromycotina</taxon>
        <taxon>Glomeromycetes</taxon>
        <taxon>Archaeosporales</taxon>
        <taxon>Ambisporaceae</taxon>
        <taxon>Ambispora</taxon>
    </lineage>
</organism>
<dbReference type="OrthoDB" id="10402782at2759"/>
<comment type="caution">
    <text evidence="1">The sequence shown here is derived from an EMBL/GenBank/DDBJ whole genome shotgun (WGS) entry which is preliminary data.</text>
</comment>
<gene>
    <name evidence="1" type="ORF">ALEPTO_LOCUS12845</name>
</gene>
<dbReference type="EMBL" id="CAJVPS010033844">
    <property type="protein sequence ID" value="CAG8738033.1"/>
    <property type="molecule type" value="Genomic_DNA"/>
</dbReference>
<evidence type="ECO:0000313" key="1">
    <source>
        <dbReference type="EMBL" id="CAG8738033.1"/>
    </source>
</evidence>
<reference evidence="1" key="1">
    <citation type="submission" date="2021-06" db="EMBL/GenBank/DDBJ databases">
        <authorList>
            <person name="Kallberg Y."/>
            <person name="Tangrot J."/>
            <person name="Rosling A."/>
        </authorList>
    </citation>
    <scope>NUCLEOTIDE SEQUENCE</scope>
    <source>
        <strain evidence="1">FL130A</strain>
    </source>
</reference>
<dbReference type="AlphaFoldDB" id="A0A9N9IIT4"/>
<sequence>MSDGIAKCFANCGIIELKERGKETRPIALYEQIVLDFPVNKEVAAKRKDASLSVRINQR</sequence>
<evidence type="ECO:0000313" key="2">
    <source>
        <dbReference type="Proteomes" id="UP000789508"/>
    </source>
</evidence>
<proteinExistence type="predicted"/>
<keyword evidence="2" id="KW-1185">Reference proteome</keyword>